<reference evidence="1" key="1">
    <citation type="journal article" date="2021" name="Genome Biol. Evol.">
        <title>A High-Quality Reference Genome for a Parasitic Bivalve with Doubly Uniparental Inheritance (Bivalvia: Unionida).</title>
        <authorList>
            <person name="Smith C.H."/>
        </authorList>
    </citation>
    <scope>NUCLEOTIDE SEQUENCE</scope>
    <source>
        <strain evidence="1">CHS0354</strain>
    </source>
</reference>
<organism evidence="1 2">
    <name type="scientific">Potamilus streckersoni</name>
    <dbReference type="NCBI Taxonomy" id="2493646"/>
    <lineage>
        <taxon>Eukaryota</taxon>
        <taxon>Metazoa</taxon>
        <taxon>Spiralia</taxon>
        <taxon>Lophotrochozoa</taxon>
        <taxon>Mollusca</taxon>
        <taxon>Bivalvia</taxon>
        <taxon>Autobranchia</taxon>
        <taxon>Heteroconchia</taxon>
        <taxon>Palaeoheterodonta</taxon>
        <taxon>Unionida</taxon>
        <taxon>Unionoidea</taxon>
        <taxon>Unionidae</taxon>
        <taxon>Ambleminae</taxon>
        <taxon>Lampsilini</taxon>
        <taxon>Potamilus</taxon>
    </lineage>
</organism>
<proteinExistence type="predicted"/>
<accession>A0AAE0SXL1</accession>
<gene>
    <name evidence="1" type="ORF">CHS0354_037245</name>
</gene>
<evidence type="ECO:0000313" key="2">
    <source>
        <dbReference type="Proteomes" id="UP001195483"/>
    </source>
</evidence>
<evidence type="ECO:0000313" key="1">
    <source>
        <dbReference type="EMBL" id="KAK3599763.1"/>
    </source>
</evidence>
<reference evidence="1" key="3">
    <citation type="submission" date="2023-05" db="EMBL/GenBank/DDBJ databases">
        <authorList>
            <person name="Smith C.H."/>
        </authorList>
    </citation>
    <scope>NUCLEOTIDE SEQUENCE</scope>
    <source>
        <strain evidence="1">CHS0354</strain>
        <tissue evidence="1">Mantle</tissue>
    </source>
</reference>
<sequence length="71" mass="7940">MKFVSTRDAFKKDELIRRATEASLSKQPDISEVSSDLQKKDKGLLGLVEEGKKKATTQITEKIGDEVVVKF</sequence>
<keyword evidence="2" id="KW-1185">Reference proteome</keyword>
<protein>
    <submittedName>
        <fullName evidence="1">Uncharacterized protein</fullName>
    </submittedName>
</protein>
<dbReference type="AlphaFoldDB" id="A0AAE0SXL1"/>
<reference evidence="1" key="2">
    <citation type="journal article" date="2021" name="Genome Biol. Evol.">
        <title>Developing a high-quality reference genome for a parasitic bivalve with doubly uniparental inheritance (Bivalvia: Unionida).</title>
        <authorList>
            <person name="Smith C.H."/>
        </authorList>
    </citation>
    <scope>NUCLEOTIDE SEQUENCE</scope>
    <source>
        <strain evidence="1">CHS0354</strain>
        <tissue evidence="1">Mantle</tissue>
    </source>
</reference>
<dbReference type="Proteomes" id="UP001195483">
    <property type="component" value="Unassembled WGS sequence"/>
</dbReference>
<dbReference type="EMBL" id="JAEAOA010002176">
    <property type="protein sequence ID" value="KAK3599763.1"/>
    <property type="molecule type" value="Genomic_DNA"/>
</dbReference>
<name>A0AAE0SXL1_9BIVA</name>
<comment type="caution">
    <text evidence="1">The sequence shown here is derived from an EMBL/GenBank/DDBJ whole genome shotgun (WGS) entry which is preliminary data.</text>
</comment>